<dbReference type="Proteomes" id="UP001190700">
    <property type="component" value="Unassembled WGS sequence"/>
</dbReference>
<dbReference type="EMBL" id="LGRX02011700">
    <property type="protein sequence ID" value="KAK3268649.1"/>
    <property type="molecule type" value="Genomic_DNA"/>
</dbReference>
<gene>
    <name evidence="1" type="ORF">CYMTET_22857</name>
</gene>
<evidence type="ECO:0000313" key="1">
    <source>
        <dbReference type="EMBL" id="KAK3268649.1"/>
    </source>
</evidence>
<accession>A0AAE0FZ36</accession>
<protein>
    <submittedName>
        <fullName evidence="1">Uncharacterized protein</fullName>
    </submittedName>
</protein>
<dbReference type="AlphaFoldDB" id="A0AAE0FZ36"/>
<sequence>MVASTRATASMANRRRALATIFDSAAARHANTPATPPAAQPAANSAGAAFLASVRTLQREHFDMKVSKSVRQKLFEDKNGRFSGTECHASALFARMVSDWMDSSHSTFPSDGKRVLLEFARRMIPAGDPFQGQADMLSIRISAGVDPHDKIGDFNAALKAARTRATLHDEDVKALFIKSLDTVFYQPVVSRLLLHDQRAAHDLLTVQQWVRECYSEHVRAGTATASAHRYSHGTHFMEGDADGSGGPGELADLRTMVLDLKRQLAAFLDTAESGPAPRGFTPRADKPDRRIKTRFAASPLPKGGNWSQSISKKVAFHRDTGATVPYCQNQVCAKGKARHWHRDCPNGGRTGLSAYAFAEEAENSVLAAKFQHAIDHDDAEEFDALCMLAGGKPDIFADLSACSFCEEDGEALV</sequence>
<name>A0AAE0FZ36_9CHLO</name>
<keyword evidence="2" id="KW-1185">Reference proteome</keyword>
<comment type="caution">
    <text evidence="1">The sequence shown here is derived from an EMBL/GenBank/DDBJ whole genome shotgun (WGS) entry which is preliminary data.</text>
</comment>
<proteinExistence type="predicted"/>
<evidence type="ECO:0000313" key="2">
    <source>
        <dbReference type="Proteomes" id="UP001190700"/>
    </source>
</evidence>
<reference evidence="1 2" key="1">
    <citation type="journal article" date="2015" name="Genome Biol. Evol.">
        <title>Comparative Genomics of a Bacterivorous Green Alga Reveals Evolutionary Causalities and Consequences of Phago-Mixotrophic Mode of Nutrition.</title>
        <authorList>
            <person name="Burns J.A."/>
            <person name="Paasch A."/>
            <person name="Narechania A."/>
            <person name="Kim E."/>
        </authorList>
    </citation>
    <scope>NUCLEOTIDE SEQUENCE [LARGE SCALE GENOMIC DNA]</scope>
    <source>
        <strain evidence="1 2">PLY_AMNH</strain>
    </source>
</reference>
<organism evidence="1 2">
    <name type="scientific">Cymbomonas tetramitiformis</name>
    <dbReference type="NCBI Taxonomy" id="36881"/>
    <lineage>
        <taxon>Eukaryota</taxon>
        <taxon>Viridiplantae</taxon>
        <taxon>Chlorophyta</taxon>
        <taxon>Pyramimonadophyceae</taxon>
        <taxon>Pyramimonadales</taxon>
        <taxon>Pyramimonadaceae</taxon>
        <taxon>Cymbomonas</taxon>
    </lineage>
</organism>